<name>A0ABM4UQ41_COFAR</name>
<dbReference type="GeneID" id="113691817"/>
<dbReference type="Gene3D" id="3.60.20.10">
    <property type="entry name" value="Glutamine Phosphoribosylpyrophosphate, subunit 1, domain 1"/>
    <property type="match status" value="1"/>
</dbReference>
<dbReference type="Proteomes" id="UP001652660">
    <property type="component" value="Chromosome 6c"/>
</dbReference>
<sequence>MLLHASYRFTNEASYLALALCILRLAIPKLSSHGMIFSVKELLDLAPTWKIYQHQHNKQMSTPAMAQLLLNTFYYKRFFAYHAFMFWGSLMVRGRGVSSHVTPLDSMKWLDIVNKVLVLP</sequence>
<evidence type="ECO:0000313" key="2">
    <source>
        <dbReference type="RefSeq" id="XP_071909403.1"/>
    </source>
</evidence>
<proteinExistence type="predicted"/>
<accession>A0ABM4UQ41</accession>
<dbReference type="RefSeq" id="XP_071909403.1">
    <property type="nucleotide sequence ID" value="XM_072053302.1"/>
</dbReference>
<protein>
    <submittedName>
        <fullName evidence="2">Proteasome subunit beta type-1-like isoform X1</fullName>
    </submittedName>
</protein>
<evidence type="ECO:0000313" key="1">
    <source>
        <dbReference type="Proteomes" id="UP001652660"/>
    </source>
</evidence>
<organism evidence="1 2">
    <name type="scientific">Coffea arabica</name>
    <name type="common">Arabian coffee</name>
    <dbReference type="NCBI Taxonomy" id="13443"/>
    <lineage>
        <taxon>Eukaryota</taxon>
        <taxon>Viridiplantae</taxon>
        <taxon>Streptophyta</taxon>
        <taxon>Embryophyta</taxon>
        <taxon>Tracheophyta</taxon>
        <taxon>Spermatophyta</taxon>
        <taxon>Magnoliopsida</taxon>
        <taxon>eudicotyledons</taxon>
        <taxon>Gunneridae</taxon>
        <taxon>Pentapetalae</taxon>
        <taxon>asterids</taxon>
        <taxon>lamiids</taxon>
        <taxon>Gentianales</taxon>
        <taxon>Rubiaceae</taxon>
        <taxon>Ixoroideae</taxon>
        <taxon>Gardenieae complex</taxon>
        <taxon>Bertiereae - Coffeeae clade</taxon>
        <taxon>Coffeeae</taxon>
        <taxon>Coffea</taxon>
    </lineage>
</organism>
<gene>
    <name evidence="2" type="primary">LOC113691817</name>
</gene>
<dbReference type="InterPro" id="IPR029055">
    <property type="entry name" value="Ntn_hydrolases_N"/>
</dbReference>
<keyword evidence="1" id="KW-1185">Reference proteome</keyword>
<reference evidence="2" key="1">
    <citation type="submission" date="2025-08" db="UniProtKB">
        <authorList>
            <consortium name="RefSeq"/>
        </authorList>
    </citation>
    <scope>IDENTIFICATION</scope>
    <source>
        <tissue evidence="2">Leaves</tissue>
    </source>
</reference>